<protein>
    <submittedName>
        <fullName evidence="2">Uncharacterized protein</fullName>
    </submittedName>
</protein>
<keyword evidence="1" id="KW-1133">Transmembrane helix</keyword>
<organism evidence="2">
    <name type="scientific">marine sediment metagenome</name>
    <dbReference type="NCBI Taxonomy" id="412755"/>
    <lineage>
        <taxon>unclassified sequences</taxon>
        <taxon>metagenomes</taxon>
        <taxon>ecological metagenomes</taxon>
    </lineage>
</organism>
<keyword evidence="1" id="KW-0472">Membrane</keyword>
<evidence type="ECO:0000313" key="2">
    <source>
        <dbReference type="EMBL" id="GAH72888.1"/>
    </source>
</evidence>
<dbReference type="EMBL" id="BARU01031278">
    <property type="protein sequence ID" value="GAH72888.1"/>
    <property type="molecule type" value="Genomic_DNA"/>
</dbReference>
<sequence length="66" mass="7023">MKDAAIRGLARLGRVMIAGAAVGSIYSGVDFLQTTPIGIFIIPAGMALVSATGKWFRDKWGIQLPF</sequence>
<accession>X1JSU8</accession>
<dbReference type="AlphaFoldDB" id="X1JSU8"/>
<proteinExistence type="predicted"/>
<comment type="caution">
    <text evidence="2">The sequence shown here is derived from an EMBL/GenBank/DDBJ whole genome shotgun (WGS) entry which is preliminary data.</text>
</comment>
<feature type="transmembrane region" description="Helical" evidence="1">
    <location>
        <begin position="12"/>
        <end position="29"/>
    </location>
</feature>
<gene>
    <name evidence="2" type="ORF">S03H2_49498</name>
</gene>
<feature type="transmembrane region" description="Helical" evidence="1">
    <location>
        <begin position="35"/>
        <end position="56"/>
    </location>
</feature>
<keyword evidence="1" id="KW-0812">Transmembrane</keyword>
<name>X1JSU8_9ZZZZ</name>
<evidence type="ECO:0000256" key="1">
    <source>
        <dbReference type="SAM" id="Phobius"/>
    </source>
</evidence>
<reference evidence="2" key="1">
    <citation type="journal article" date="2014" name="Front. Microbiol.">
        <title>High frequency of phylogenetically diverse reductive dehalogenase-homologous genes in deep subseafloor sedimentary metagenomes.</title>
        <authorList>
            <person name="Kawai M."/>
            <person name="Futagami T."/>
            <person name="Toyoda A."/>
            <person name="Takaki Y."/>
            <person name="Nishi S."/>
            <person name="Hori S."/>
            <person name="Arai W."/>
            <person name="Tsubouchi T."/>
            <person name="Morono Y."/>
            <person name="Uchiyama I."/>
            <person name="Ito T."/>
            <person name="Fujiyama A."/>
            <person name="Inagaki F."/>
            <person name="Takami H."/>
        </authorList>
    </citation>
    <scope>NUCLEOTIDE SEQUENCE</scope>
    <source>
        <strain evidence="2">Expedition CK06-06</strain>
    </source>
</reference>